<organism evidence="2 3">
    <name type="scientific">Chara braunii</name>
    <name type="common">Braun's stonewort</name>
    <dbReference type="NCBI Taxonomy" id="69332"/>
    <lineage>
        <taxon>Eukaryota</taxon>
        <taxon>Viridiplantae</taxon>
        <taxon>Streptophyta</taxon>
        <taxon>Charophyceae</taxon>
        <taxon>Charales</taxon>
        <taxon>Characeae</taxon>
        <taxon>Chara</taxon>
    </lineage>
</organism>
<comment type="caution">
    <text evidence="2">The sequence shown here is derived from an EMBL/GenBank/DDBJ whole genome shotgun (WGS) entry which is preliminary data.</text>
</comment>
<evidence type="ECO:0000313" key="2">
    <source>
        <dbReference type="EMBL" id="GBG75073.1"/>
    </source>
</evidence>
<evidence type="ECO:0000313" key="3">
    <source>
        <dbReference type="Proteomes" id="UP000265515"/>
    </source>
</evidence>
<name>A0A388KYQ1_CHABU</name>
<dbReference type="EMBL" id="BFEA01000217">
    <property type="protein sequence ID" value="GBG75073.1"/>
    <property type="molecule type" value="Genomic_DNA"/>
</dbReference>
<feature type="compositionally biased region" description="Basic and acidic residues" evidence="1">
    <location>
        <begin position="47"/>
        <end position="58"/>
    </location>
</feature>
<evidence type="ECO:0000256" key="1">
    <source>
        <dbReference type="SAM" id="MobiDB-lite"/>
    </source>
</evidence>
<gene>
    <name evidence="2" type="ORF">CBR_g19586</name>
</gene>
<feature type="region of interest" description="Disordered" evidence="1">
    <location>
        <begin position="1"/>
        <end position="68"/>
    </location>
</feature>
<sequence>MLSRNGNRGKKRDSSSCEGDTPVAVKKGRHVAKNKKALAEGPSKGSGARDDEWVRDSDGADNDEDFVSDTEVETVRQAFWNETEGNGLFKLIQEAQLYLPAIARGVSTPEIHRSIALPHSSIPQHKIDDELQLKVAKDRAIKVQSIALCVIHGWIFKSASHSRGYHSTYGYMLNHVAADIARIMWLGEDRRTRVIPAVNHITLEMDMKLHVWFVDVHIENRHEDDELACYQEATLQHLVGAFTSAVGLGKGIDGSCISYDRLRNIVEAMRVLLVVSMWLMRMSGDDLRSHFDA</sequence>
<proteinExistence type="predicted"/>
<feature type="compositionally biased region" description="Acidic residues" evidence="1">
    <location>
        <begin position="59"/>
        <end position="68"/>
    </location>
</feature>
<reference evidence="2 3" key="1">
    <citation type="journal article" date="2018" name="Cell">
        <title>The Chara Genome: Secondary Complexity and Implications for Plant Terrestrialization.</title>
        <authorList>
            <person name="Nishiyama T."/>
            <person name="Sakayama H."/>
            <person name="Vries J.D."/>
            <person name="Buschmann H."/>
            <person name="Saint-Marcoux D."/>
            <person name="Ullrich K.K."/>
            <person name="Haas F.B."/>
            <person name="Vanderstraeten L."/>
            <person name="Becker D."/>
            <person name="Lang D."/>
            <person name="Vosolsobe S."/>
            <person name="Rombauts S."/>
            <person name="Wilhelmsson P.K.I."/>
            <person name="Janitza P."/>
            <person name="Kern R."/>
            <person name="Heyl A."/>
            <person name="Rumpler F."/>
            <person name="Villalobos L.I.A.C."/>
            <person name="Clay J.M."/>
            <person name="Skokan R."/>
            <person name="Toyoda A."/>
            <person name="Suzuki Y."/>
            <person name="Kagoshima H."/>
            <person name="Schijlen E."/>
            <person name="Tajeshwar N."/>
            <person name="Catarino B."/>
            <person name="Hetherington A.J."/>
            <person name="Saltykova A."/>
            <person name="Bonnot C."/>
            <person name="Breuninger H."/>
            <person name="Symeonidi A."/>
            <person name="Radhakrishnan G.V."/>
            <person name="Van Nieuwerburgh F."/>
            <person name="Deforce D."/>
            <person name="Chang C."/>
            <person name="Karol K.G."/>
            <person name="Hedrich R."/>
            <person name="Ulvskov P."/>
            <person name="Glockner G."/>
            <person name="Delwiche C.F."/>
            <person name="Petrasek J."/>
            <person name="Van de Peer Y."/>
            <person name="Friml J."/>
            <person name="Beilby M."/>
            <person name="Dolan L."/>
            <person name="Kohara Y."/>
            <person name="Sugano S."/>
            <person name="Fujiyama A."/>
            <person name="Delaux P.-M."/>
            <person name="Quint M."/>
            <person name="TheiBen G."/>
            <person name="Hagemann M."/>
            <person name="Harholt J."/>
            <person name="Dunand C."/>
            <person name="Zachgo S."/>
            <person name="Langdale J."/>
            <person name="Maumus F."/>
            <person name="Straeten D.V.D."/>
            <person name="Gould S.B."/>
            <person name="Rensing S.A."/>
        </authorList>
    </citation>
    <scope>NUCLEOTIDE SEQUENCE [LARGE SCALE GENOMIC DNA]</scope>
    <source>
        <strain evidence="2 3">S276</strain>
    </source>
</reference>
<keyword evidence="3" id="KW-1185">Reference proteome</keyword>
<dbReference type="AlphaFoldDB" id="A0A388KYQ1"/>
<dbReference type="Proteomes" id="UP000265515">
    <property type="component" value="Unassembled WGS sequence"/>
</dbReference>
<feature type="compositionally biased region" description="Basic residues" evidence="1">
    <location>
        <begin position="26"/>
        <end position="36"/>
    </location>
</feature>
<dbReference type="Gramene" id="GBG75073">
    <property type="protein sequence ID" value="GBG75073"/>
    <property type="gene ID" value="CBR_g19586"/>
</dbReference>
<accession>A0A388KYQ1</accession>
<protein>
    <submittedName>
        <fullName evidence="2">Uncharacterized protein</fullName>
    </submittedName>
</protein>